<dbReference type="GO" id="GO:0016651">
    <property type="term" value="F:oxidoreductase activity, acting on NAD(P)H"/>
    <property type="evidence" value="ECO:0007669"/>
    <property type="project" value="InterPro"/>
</dbReference>
<dbReference type="HAMAP" id="MF_01358">
    <property type="entry name" value="NDH1_NuoD"/>
    <property type="match status" value="1"/>
</dbReference>
<dbReference type="Pfam" id="PF00346">
    <property type="entry name" value="Complex1_49kDa"/>
    <property type="match status" value="1"/>
</dbReference>
<dbReference type="SUPFAM" id="SSF56762">
    <property type="entry name" value="HydB/Nqo4-like"/>
    <property type="match status" value="1"/>
</dbReference>
<feature type="compositionally biased region" description="Basic and acidic residues" evidence="8">
    <location>
        <begin position="737"/>
        <end position="750"/>
    </location>
</feature>
<dbReference type="InterPro" id="IPR022885">
    <property type="entry name" value="NDH1_su_D/H"/>
</dbReference>
<dbReference type="GO" id="GO:0048038">
    <property type="term" value="F:quinone binding"/>
    <property type="evidence" value="ECO:0007669"/>
    <property type="project" value="InterPro"/>
</dbReference>
<keyword evidence="6" id="KW-1015">Disulfide bond</keyword>
<feature type="domain" description="MRH" evidence="10">
    <location>
        <begin position="486"/>
        <end position="627"/>
    </location>
</feature>
<evidence type="ECO:0000259" key="10">
    <source>
        <dbReference type="PROSITE" id="PS51914"/>
    </source>
</evidence>
<dbReference type="InterPro" id="IPR044865">
    <property type="entry name" value="MRH_dom"/>
</dbReference>
<evidence type="ECO:0000256" key="1">
    <source>
        <dbReference type="ARBA" id="ARBA00005769"/>
    </source>
</evidence>
<dbReference type="InterPro" id="IPR014029">
    <property type="entry name" value="NADH_UbQ_OxRdtase_49kDa_CS"/>
</dbReference>
<keyword evidence="3" id="KW-0732">Signal</keyword>
<evidence type="ECO:0000256" key="6">
    <source>
        <dbReference type="ARBA" id="ARBA00023157"/>
    </source>
</evidence>
<evidence type="ECO:0000256" key="4">
    <source>
        <dbReference type="ARBA" id="ARBA00022967"/>
    </source>
</evidence>
<keyword evidence="9" id="KW-0472">Membrane</keyword>
<dbReference type="InterPro" id="IPR001135">
    <property type="entry name" value="NADH_Q_OxRdtase_suD"/>
</dbReference>
<gene>
    <name evidence="11" type="ORF">RDB_LOCUS88908</name>
</gene>
<dbReference type="SMART" id="SM01404">
    <property type="entry name" value="CIMR"/>
    <property type="match status" value="1"/>
</dbReference>
<keyword evidence="5 7" id="KW-0520">NAD</keyword>
<organism evidence="11 12">
    <name type="scientific">Rhizoctonia solani</name>
    <dbReference type="NCBI Taxonomy" id="456999"/>
    <lineage>
        <taxon>Eukaryota</taxon>
        <taxon>Fungi</taxon>
        <taxon>Dikarya</taxon>
        <taxon>Basidiomycota</taxon>
        <taxon>Agaricomycotina</taxon>
        <taxon>Agaricomycetes</taxon>
        <taxon>Cantharellales</taxon>
        <taxon>Ceratobasidiaceae</taxon>
        <taxon>Rhizoctonia</taxon>
    </lineage>
</organism>
<comment type="caution">
    <text evidence="11">The sequence shown here is derived from an EMBL/GenBank/DDBJ whole genome shotgun (WGS) entry which is preliminary data.</text>
</comment>
<keyword evidence="4 7" id="KW-1278">Translocase</keyword>
<evidence type="ECO:0000256" key="5">
    <source>
        <dbReference type="ARBA" id="ARBA00023027"/>
    </source>
</evidence>
<feature type="compositionally biased region" description="Polar residues" evidence="8">
    <location>
        <begin position="785"/>
        <end position="808"/>
    </location>
</feature>
<feature type="region of interest" description="Disordered" evidence="8">
    <location>
        <begin position="722"/>
        <end position="808"/>
    </location>
</feature>
<dbReference type="Pfam" id="PF02157">
    <property type="entry name" value="Man-6-P_recep"/>
    <property type="match status" value="1"/>
</dbReference>
<dbReference type="Proteomes" id="UP000663843">
    <property type="component" value="Unassembled WGS sequence"/>
</dbReference>
<evidence type="ECO:0000256" key="3">
    <source>
        <dbReference type="ARBA" id="ARBA00022729"/>
    </source>
</evidence>
<dbReference type="EMBL" id="CAJMWT010002750">
    <property type="protein sequence ID" value="CAE6452865.1"/>
    <property type="molecule type" value="Genomic_DNA"/>
</dbReference>
<evidence type="ECO:0000256" key="8">
    <source>
        <dbReference type="SAM" id="MobiDB-lite"/>
    </source>
</evidence>
<comment type="similarity">
    <text evidence="1 7">Belongs to the complex I 49 kDa subunit family.</text>
</comment>
<dbReference type="GO" id="GO:0051287">
    <property type="term" value="F:NAD binding"/>
    <property type="evidence" value="ECO:0007669"/>
    <property type="project" value="InterPro"/>
</dbReference>
<dbReference type="PANTHER" id="PTHR11993:SF10">
    <property type="entry name" value="NADH DEHYDROGENASE [UBIQUINONE] IRON-SULFUR PROTEIN 2, MITOCHONDRIAL"/>
    <property type="match status" value="1"/>
</dbReference>
<keyword evidence="9" id="KW-0812">Transmembrane</keyword>
<evidence type="ECO:0000256" key="7">
    <source>
        <dbReference type="RuleBase" id="RU003685"/>
    </source>
</evidence>
<keyword evidence="2 7" id="KW-0813">Transport</keyword>
<dbReference type="InterPro" id="IPR009011">
    <property type="entry name" value="Man6P_isomerase_rcpt-bd_dom_sf"/>
</dbReference>
<feature type="transmembrane region" description="Helical" evidence="9">
    <location>
        <begin position="635"/>
        <end position="658"/>
    </location>
</feature>
<evidence type="ECO:0000313" key="12">
    <source>
        <dbReference type="Proteomes" id="UP000663843"/>
    </source>
</evidence>
<dbReference type="Gene3D" id="1.10.645.10">
    <property type="entry name" value="Cytochrome-c3 Hydrogenase, chain B"/>
    <property type="match status" value="1"/>
</dbReference>
<proteinExistence type="inferred from homology"/>
<evidence type="ECO:0000313" key="11">
    <source>
        <dbReference type="EMBL" id="CAE6452865.1"/>
    </source>
</evidence>
<reference evidence="11" key="1">
    <citation type="submission" date="2021-01" db="EMBL/GenBank/DDBJ databases">
        <authorList>
            <person name="Kaushik A."/>
        </authorList>
    </citation>
    <scope>NUCLEOTIDE SEQUENCE</scope>
    <source>
        <strain evidence="11">AG2-2IIIB</strain>
    </source>
</reference>
<keyword evidence="9" id="KW-1133">Transmembrane helix</keyword>
<dbReference type="GO" id="GO:0006120">
    <property type="term" value="P:mitochondrial electron transport, NADH to ubiquinone"/>
    <property type="evidence" value="ECO:0007669"/>
    <property type="project" value="TreeGrafter"/>
</dbReference>
<dbReference type="SUPFAM" id="SSF50911">
    <property type="entry name" value="Mannose 6-phosphate receptor domain"/>
    <property type="match status" value="1"/>
</dbReference>
<name>A0A8H3GH15_9AGAM</name>
<evidence type="ECO:0000256" key="9">
    <source>
        <dbReference type="SAM" id="Phobius"/>
    </source>
</evidence>
<dbReference type="GO" id="GO:0005739">
    <property type="term" value="C:mitochondrion"/>
    <property type="evidence" value="ECO:0007669"/>
    <property type="project" value="GOC"/>
</dbReference>
<dbReference type="InterPro" id="IPR029014">
    <property type="entry name" value="NiFe-Hase_large"/>
</dbReference>
<dbReference type="Gene3D" id="2.70.130.10">
    <property type="entry name" value="Mannose-6-phosphate receptor binding domain"/>
    <property type="match status" value="1"/>
</dbReference>
<dbReference type="NCBIfam" id="TIGR01962">
    <property type="entry name" value="NuoD"/>
    <property type="match status" value="1"/>
</dbReference>
<dbReference type="PROSITE" id="PS51914">
    <property type="entry name" value="MRH"/>
    <property type="match status" value="1"/>
</dbReference>
<dbReference type="NCBIfam" id="NF004739">
    <property type="entry name" value="PRK06075.1"/>
    <property type="match status" value="1"/>
</dbReference>
<dbReference type="PANTHER" id="PTHR11993">
    <property type="entry name" value="NADH-UBIQUINONE OXIDOREDUCTASE 49 KDA SUBUNIT"/>
    <property type="match status" value="1"/>
</dbReference>
<protein>
    <recommendedName>
        <fullName evidence="10">MRH domain-containing protein</fullName>
    </recommendedName>
</protein>
<accession>A0A8H3GH15</accession>
<sequence length="808" mass="89868">MASFLRSRLGPQLARTATRRWAVPNLQRTMASAASPPGTKHGLDYHTVEDLHSMDLQSVLGETGTRKDATMRHFTVNFGPQHPAAHGVLRLILELNGEEILRADPHIGLLHRGTEKLIEYKTYTQALPYFDRLDYVSMMTNEQCYSLAVEKLLNIEVPERAQWIRTLFGEITRILNHLMAVLTHAMDVGALTPFLWGFEEREKLMEFYERVSGARLHAAYVRPGGVAFDLPHGLLEDIHKWSTQFSSRVDEIEEVVTGNRIWKARTIGIGKVTAQEALDYSFSGVMLRGSGVPWDIRKVQPYDKYAEVEFDVPVGHNGDCYDRYLCRVQEFRESLRIIHQCLNKMPTGVVKVDDYKLVPPPRASMKESMEALIHHFKLFSEGYSVPPGETYSAIEAPKGEMGVYLVSDGSNRPYRCKIRAPGFAHLAGADFMMRHHFLPDAVAIIGTMDLVFGEVDRDMRFRYLIPITILSSFACAVDLAPCTGEDDAGYYDLSPLKSKKDYTFTSQGGRKFSLNVCQGVQSELWNPQHVDKTETIGGYVRADHGDFSIGTYNTTIKVTNKHPVLIYEHGSTCASATSLKASTVIRFICDPAVFAVGSPVLVAQLPPEDDQACAFFIEWRTHVACPTAKSIGASGFIAVFGAILVAAIMTYLVGATLYNRYVLGYRGIDQLPTISPLTSSSFTDCFYFFKDNFSRRNDGFVSSGPRGVGGFGNANGGFRRGNGFSGFGNSAPPQPPPRREGFQDETERAPIMDARFSVDDDQEYERRTSINPPQVPHKDPAPTPLDTTSGEVTSRPNNHQGIPPNATS</sequence>
<dbReference type="PROSITE" id="PS00535">
    <property type="entry name" value="COMPLEX1_49K"/>
    <property type="match status" value="1"/>
</dbReference>
<dbReference type="FunFam" id="1.10.645.10:FF:000005">
    <property type="entry name" value="NADH-quinone oxidoreductase subunit D"/>
    <property type="match status" value="1"/>
</dbReference>
<evidence type="ECO:0000256" key="2">
    <source>
        <dbReference type="ARBA" id="ARBA00022448"/>
    </source>
</evidence>
<dbReference type="AlphaFoldDB" id="A0A8H3GH15"/>
<dbReference type="InterPro" id="IPR028927">
    <property type="entry name" value="Man-6-P_rcpt"/>
</dbReference>